<reference evidence="2" key="1">
    <citation type="journal article" date="2019" name="Int. J. Syst. Evol. Microbiol.">
        <title>The Global Catalogue of Microorganisms (GCM) 10K type strain sequencing project: providing services to taxonomists for standard genome sequencing and annotation.</title>
        <authorList>
            <consortium name="The Broad Institute Genomics Platform"/>
            <consortium name="The Broad Institute Genome Sequencing Center for Infectious Disease"/>
            <person name="Wu L."/>
            <person name="Ma J."/>
        </authorList>
    </citation>
    <scope>NUCLEOTIDE SEQUENCE [LARGE SCALE GENOMIC DNA]</scope>
    <source>
        <strain evidence="2">KCTC 19812</strain>
    </source>
</reference>
<dbReference type="InterPro" id="IPR045944">
    <property type="entry name" value="DUF6364"/>
</dbReference>
<sequence length="83" mass="9482">MKTKLTLTIKKTVIDTAKQRAKARGISLSRMIEEIFEDSGENAIKTEPQRAAERLLKTLEKSVFTDTLSDEDLLKEQVKRKFA</sequence>
<dbReference type="RefSeq" id="WP_380804135.1">
    <property type="nucleotide sequence ID" value="NZ_JBHUIV010000020.1"/>
</dbReference>
<comment type="caution">
    <text evidence="1">The sequence shown here is derived from an EMBL/GenBank/DDBJ whole genome shotgun (WGS) entry which is preliminary data.</text>
</comment>
<dbReference type="EMBL" id="JBHUIV010000020">
    <property type="protein sequence ID" value="MFD2202751.1"/>
    <property type="molecule type" value="Genomic_DNA"/>
</dbReference>
<protein>
    <submittedName>
        <fullName evidence="1">DUF6364 family protein</fullName>
    </submittedName>
</protein>
<proteinExistence type="predicted"/>
<organism evidence="1 2">
    <name type="scientific">Shivajiella indica</name>
    <dbReference type="NCBI Taxonomy" id="872115"/>
    <lineage>
        <taxon>Bacteria</taxon>
        <taxon>Pseudomonadati</taxon>
        <taxon>Bacteroidota</taxon>
        <taxon>Cytophagia</taxon>
        <taxon>Cytophagales</taxon>
        <taxon>Cyclobacteriaceae</taxon>
        <taxon>Shivajiella</taxon>
    </lineage>
</organism>
<name>A0ABW5BBI8_9BACT</name>
<dbReference type="Proteomes" id="UP001597414">
    <property type="component" value="Unassembled WGS sequence"/>
</dbReference>
<keyword evidence="2" id="KW-1185">Reference proteome</keyword>
<evidence type="ECO:0000313" key="1">
    <source>
        <dbReference type="EMBL" id="MFD2202751.1"/>
    </source>
</evidence>
<gene>
    <name evidence="1" type="ORF">ACFSKV_14330</name>
</gene>
<evidence type="ECO:0000313" key="2">
    <source>
        <dbReference type="Proteomes" id="UP001597414"/>
    </source>
</evidence>
<accession>A0ABW5BBI8</accession>
<dbReference type="Pfam" id="PF19891">
    <property type="entry name" value="DUF6364"/>
    <property type="match status" value="1"/>
</dbReference>